<feature type="domain" description="DinB-like" evidence="1">
    <location>
        <begin position="33"/>
        <end position="161"/>
    </location>
</feature>
<dbReference type="Proteomes" id="UP001595906">
    <property type="component" value="Unassembled WGS sequence"/>
</dbReference>
<evidence type="ECO:0000313" key="2">
    <source>
        <dbReference type="EMBL" id="MFC4230905.1"/>
    </source>
</evidence>
<evidence type="ECO:0000313" key="3">
    <source>
        <dbReference type="Proteomes" id="UP001595906"/>
    </source>
</evidence>
<organism evidence="2 3">
    <name type="scientific">Parasediminibacterium paludis</name>
    <dbReference type="NCBI Taxonomy" id="908966"/>
    <lineage>
        <taxon>Bacteria</taxon>
        <taxon>Pseudomonadati</taxon>
        <taxon>Bacteroidota</taxon>
        <taxon>Chitinophagia</taxon>
        <taxon>Chitinophagales</taxon>
        <taxon>Chitinophagaceae</taxon>
        <taxon>Parasediminibacterium</taxon>
    </lineage>
</organism>
<proteinExistence type="predicted"/>
<reference evidence="3" key="1">
    <citation type="journal article" date="2019" name="Int. J. Syst. Evol. Microbiol.">
        <title>The Global Catalogue of Microorganisms (GCM) 10K type strain sequencing project: providing services to taxonomists for standard genome sequencing and annotation.</title>
        <authorList>
            <consortium name="The Broad Institute Genomics Platform"/>
            <consortium name="The Broad Institute Genome Sequencing Center for Infectious Disease"/>
            <person name="Wu L."/>
            <person name="Ma J."/>
        </authorList>
    </citation>
    <scope>NUCLEOTIDE SEQUENCE [LARGE SCALE GENOMIC DNA]</scope>
    <source>
        <strain evidence="3">CECT 8010</strain>
    </source>
</reference>
<dbReference type="InterPro" id="IPR034660">
    <property type="entry name" value="DinB/YfiT-like"/>
</dbReference>
<dbReference type="EMBL" id="JBHSDC010000002">
    <property type="protein sequence ID" value="MFC4230905.1"/>
    <property type="molecule type" value="Genomic_DNA"/>
</dbReference>
<gene>
    <name evidence="2" type="ORF">ACFOW1_03310</name>
</gene>
<comment type="caution">
    <text evidence="2">The sequence shown here is derived from an EMBL/GenBank/DDBJ whole genome shotgun (WGS) entry which is preliminary data.</text>
</comment>
<dbReference type="Gene3D" id="1.20.120.450">
    <property type="entry name" value="dinb family like domain"/>
    <property type="match status" value="1"/>
</dbReference>
<protein>
    <submittedName>
        <fullName evidence="2">DinB family protein</fullName>
    </submittedName>
</protein>
<evidence type="ECO:0000259" key="1">
    <source>
        <dbReference type="Pfam" id="PF12867"/>
    </source>
</evidence>
<name>A0ABV8PVW5_9BACT</name>
<dbReference type="InterPro" id="IPR024775">
    <property type="entry name" value="DinB-like"/>
</dbReference>
<sequence length="169" mass="18983">MARPQIGDFSDYAQGYVNAAKGNSIEELIVNHSADLLSFLNGIPDTKADFTYAEGKWTVKQLLQHMIDTERILMFRALTFARKDKIALPGFDENNYAAVASASHRTLAAIKQEFSLLRQSTDLFLLSLTAEDLKQEGIASNHRVTVNALAYILFGHNEHHKTILIEKYL</sequence>
<accession>A0ABV8PVW5</accession>
<dbReference type="Pfam" id="PF12867">
    <property type="entry name" value="DinB_2"/>
    <property type="match status" value="1"/>
</dbReference>
<dbReference type="SUPFAM" id="SSF109854">
    <property type="entry name" value="DinB/YfiT-like putative metalloenzymes"/>
    <property type="match status" value="1"/>
</dbReference>
<dbReference type="RefSeq" id="WP_379012290.1">
    <property type="nucleotide sequence ID" value="NZ_JBHSDC010000002.1"/>
</dbReference>
<keyword evidence="3" id="KW-1185">Reference proteome</keyword>